<reference evidence="1 2" key="1">
    <citation type="journal article" date="2020" name="Nature">
        <title>Six reference-quality genomes reveal evolution of bat adaptations.</title>
        <authorList>
            <person name="Jebb D."/>
            <person name="Huang Z."/>
            <person name="Pippel M."/>
            <person name="Hughes G.M."/>
            <person name="Lavrichenko K."/>
            <person name="Devanna P."/>
            <person name="Winkler S."/>
            <person name="Jermiin L.S."/>
            <person name="Skirmuntt E.C."/>
            <person name="Katzourakis A."/>
            <person name="Burkitt-Gray L."/>
            <person name="Ray D.A."/>
            <person name="Sullivan K.A.M."/>
            <person name="Roscito J.G."/>
            <person name="Kirilenko B.M."/>
            <person name="Davalos L.M."/>
            <person name="Corthals A.P."/>
            <person name="Power M.L."/>
            <person name="Jones G."/>
            <person name="Ransome R.D."/>
            <person name="Dechmann D.K.N."/>
            <person name="Locatelli A.G."/>
            <person name="Puechmaille S.J."/>
            <person name="Fedrigo O."/>
            <person name="Jarvis E.D."/>
            <person name="Hiller M."/>
            <person name="Vernes S.C."/>
            <person name="Myers E.W."/>
            <person name="Teeling E.C."/>
        </authorList>
    </citation>
    <scope>NUCLEOTIDE SEQUENCE [LARGE SCALE GENOMIC DNA]</scope>
    <source>
        <strain evidence="1">MMolMol1</strain>
        <tissue evidence="1">Muscle</tissue>
    </source>
</reference>
<dbReference type="InParanoid" id="A0A7J8I173"/>
<comment type="caution">
    <text evidence="1">The sequence shown here is derived from an EMBL/GenBank/DDBJ whole genome shotgun (WGS) entry which is preliminary data.</text>
</comment>
<sequence>MREKRSQIGLLLRMRGEGGAEHVIQFFTPWISFLDVTLSFTTPVNEMLFRVTLRTSSPPPPPPPFPVLIQGVSILPPELWGLRDQHSNFKRGFKASASVWGNREFMILCWDPDPHMASIRIPQQRQGN</sequence>
<keyword evidence="2" id="KW-1185">Reference proteome</keyword>
<gene>
    <name evidence="1" type="ORF">HJG59_010775</name>
</gene>
<evidence type="ECO:0000313" key="2">
    <source>
        <dbReference type="Proteomes" id="UP000550707"/>
    </source>
</evidence>
<dbReference type="Proteomes" id="UP000550707">
    <property type="component" value="Unassembled WGS sequence"/>
</dbReference>
<proteinExistence type="predicted"/>
<dbReference type="EMBL" id="JACASF010000005">
    <property type="protein sequence ID" value="KAF6477869.1"/>
    <property type="molecule type" value="Genomic_DNA"/>
</dbReference>
<protein>
    <submittedName>
        <fullName evidence="1">Uncharacterized protein</fullName>
    </submittedName>
</protein>
<dbReference type="AlphaFoldDB" id="A0A7J8I173"/>
<evidence type="ECO:0000313" key="1">
    <source>
        <dbReference type="EMBL" id="KAF6477869.1"/>
    </source>
</evidence>
<name>A0A7J8I173_MOLMO</name>
<organism evidence="1 2">
    <name type="scientific">Molossus molossus</name>
    <name type="common">Pallas' mastiff bat</name>
    <name type="synonym">Vespertilio molossus</name>
    <dbReference type="NCBI Taxonomy" id="27622"/>
    <lineage>
        <taxon>Eukaryota</taxon>
        <taxon>Metazoa</taxon>
        <taxon>Chordata</taxon>
        <taxon>Craniata</taxon>
        <taxon>Vertebrata</taxon>
        <taxon>Euteleostomi</taxon>
        <taxon>Mammalia</taxon>
        <taxon>Eutheria</taxon>
        <taxon>Laurasiatheria</taxon>
        <taxon>Chiroptera</taxon>
        <taxon>Yangochiroptera</taxon>
        <taxon>Molossidae</taxon>
        <taxon>Molossus</taxon>
    </lineage>
</organism>
<accession>A0A7J8I173</accession>